<dbReference type="Gene3D" id="3.40.960.10">
    <property type="entry name" value="VSR Endonuclease"/>
    <property type="match status" value="1"/>
</dbReference>
<dbReference type="EMBL" id="JAVRHY010000012">
    <property type="protein sequence ID" value="MDT0619252.1"/>
    <property type="molecule type" value="Genomic_DNA"/>
</dbReference>
<dbReference type="RefSeq" id="WP_311659623.1">
    <property type="nucleotide sequence ID" value="NZ_JAVRHY010000012.1"/>
</dbReference>
<reference evidence="2 3" key="1">
    <citation type="submission" date="2023-09" db="EMBL/GenBank/DDBJ databases">
        <authorList>
            <person name="Rey-Velasco X."/>
        </authorList>
    </citation>
    <scope>NUCLEOTIDE SEQUENCE [LARGE SCALE GENOMIC DNA]</scope>
    <source>
        <strain evidence="2 3">P385</strain>
    </source>
</reference>
<dbReference type="SUPFAM" id="SSF52980">
    <property type="entry name" value="Restriction endonuclease-like"/>
    <property type="match status" value="1"/>
</dbReference>
<comment type="caution">
    <text evidence="2">The sequence shown here is derived from an EMBL/GenBank/DDBJ whole genome shotgun (WGS) entry which is preliminary data.</text>
</comment>
<dbReference type="Pfam" id="PF04480">
    <property type="entry name" value="DUF559"/>
    <property type="match status" value="1"/>
</dbReference>
<protein>
    <submittedName>
        <fullName evidence="2">Endonuclease domain-containing protein</fullName>
    </submittedName>
</protein>
<dbReference type="Proteomes" id="UP001259982">
    <property type="component" value="Unassembled WGS sequence"/>
</dbReference>
<feature type="domain" description="DUF559" evidence="1">
    <location>
        <begin position="6"/>
        <end position="111"/>
    </location>
</feature>
<sequence>MRNSSVSRARQLRRDQTDAERHLWRHLRNRGVANCKFRRPHPVTGYVVDFVCLEAQLIIEIDGGQHAEAIADADARRTRTLEIEGYRMLRFWSDEVLTRTDDVLATIHAALTSPSR</sequence>
<accession>A0ABU3B9V5</accession>
<keyword evidence="2" id="KW-0540">Nuclease</keyword>
<gene>
    <name evidence="2" type="ORF">RM531_12270</name>
</gene>
<keyword evidence="3" id="KW-1185">Reference proteome</keyword>
<dbReference type="CDD" id="cd01038">
    <property type="entry name" value="Endonuclease_DUF559"/>
    <property type="match status" value="1"/>
</dbReference>
<name>A0ABU3B9V5_9GAMM</name>
<dbReference type="PANTHER" id="PTHR38590:SF1">
    <property type="entry name" value="BLL0828 PROTEIN"/>
    <property type="match status" value="1"/>
</dbReference>
<proteinExistence type="predicted"/>
<evidence type="ECO:0000259" key="1">
    <source>
        <dbReference type="Pfam" id="PF04480"/>
    </source>
</evidence>
<keyword evidence="2" id="KW-0255">Endonuclease</keyword>
<dbReference type="PANTHER" id="PTHR38590">
    <property type="entry name" value="BLL0828 PROTEIN"/>
    <property type="match status" value="1"/>
</dbReference>
<organism evidence="2 3">
    <name type="scientific">Spectribacter acetivorans</name>
    <dbReference type="NCBI Taxonomy" id="3075603"/>
    <lineage>
        <taxon>Bacteria</taxon>
        <taxon>Pseudomonadati</taxon>
        <taxon>Pseudomonadota</taxon>
        <taxon>Gammaproteobacteria</taxon>
        <taxon>Salinisphaerales</taxon>
        <taxon>Salinisphaeraceae</taxon>
        <taxon>Spectribacter</taxon>
    </lineage>
</organism>
<dbReference type="InterPro" id="IPR007569">
    <property type="entry name" value="DUF559"/>
</dbReference>
<dbReference type="InterPro" id="IPR011335">
    <property type="entry name" value="Restrct_endonuc-II-like"/>
</dbReference>
<evidence type="ECO:0000313" key="3">
    <source>
        <dbReference type="Proteomes" id="UP001259982"/>
    </source>
</evidence>
<dbReference type="GO" id="GO:0004519">
    <property type="term" value="F:endonuclease activity"/>
    <property type="evidence" value="ECO:0007669"/>
    <property type="project" value="UniProtKB-KW"/>
</dbReference>
<keyword evidence="2" id="KW-0378">Hydrolase</keyword>
<evidence type="ECO:0000313" key="2">
    <source>
        <dbReference type="EMBL" id="MDT0619252.1"/>
    </source>
</evidence>
<dbReference type="InterPro" id="IPR047216">
    <property type="entry name" value="Endonuclease_DUF559_bact"/>
</dbReference>